<organism evidence="1">
    <name type="scientific">Sesamum radiatum</name>
    <name type="common">Black benniseed</name>
    <dbReference type="NCBI Taxonomy" id="300843"/>
    <lineage>
        <taxon>Eukaryota</taxon>
        <taxon>Viridiplantae</taxon>
        <taxon>Streptophyta</taxon>
        <taxon>Embryophyta</taxon>
        <taxon>Tracheophyta</taxon>
        <taxon>Spermatophyta</taxon>
        <taxon>Magnoliopsida</taxon>
        <taxon>eudicotyledons</taxon>
        <taxon>Gunneridae</taxon>
        <taxon>Pentapetalae</taxon>
        <taxon>asterids</taxon>
        <taxon>lamiids</taxon>
        <taxon>Lamiales</taxon>
        <taxon>Pedaliaceae</taxon>
        <taxon>Sesamum</taxon>
    </lineage>
</organism>
<dbReference type="AlphaFoldDB" id="A0AAW2L4R5"/>
<dbReference type="EMBL" id="JACGWJ010000026">
    <property type="protein sequence ID" value="KAL0313236.1"/>
    <property type="molecule type" value="Genomic_DNA"/>
</dbReference>
<protein>
    <submittedName>
        <fullName evidence="1">Uncharacterized protein</fullName>
    </submittedName>
</protein>
<reference evidence="1" key="2">
    <citation type="journal article" date="2024" name="Plant">
        <title>Genomic evolution and insights into agronomic trait innovations of Sesamum species.</title>
        <authorList>
            <person name="Miao H."/>
            <person name="Wang L."/>
            <person name="Qu L."/>
            <person name="Liu H."/>
            <person name="Sun Y."/>
            <person name="Le M."/>
            <person name="Wang Q."/>
            <person name="Wei S."/>
            <person name="Zheng Y."/>
            <person name="Lin W."/>
            <person name="Duan Y."/>
            <person name="Cao H."/>
            <person name="Xiong S."/>
            <person name="Wang X."/>
            <person name="Wei L."/>
            <person name="Li C."/>
            <person name="Ma Q."/>
            <person name="Ju M."/>
            <person name="Zhao R."/>
            <person name="Li G."/>
            <person name="Mu C."/>
            <person name="Tian Q."/>
            <person name="Mei H."/>
            <person name="Zhang T."/>
            <person name="Gao T."/>
            <person name="Zhang H."/>
        </authorList>
    </citation>
    <scope>NUCLEOTIDE SEQUENCE</scope>
    <source>
        <strain evidence="1">G02</strain>
    </source>
</reference>
<gene>
    <name evidence="1" type="ORF">Sradi_5722900</name>
</gene>
<name>A0AAW2L4R5_SESRA</name>
<sequence>MSLFRALYGRQPPSLIHYLTDATDVATVDDLVSHHRRILSIVKTSPGSCSPADEIFGGWAPTGTLLHRG</sequence>
<evidence type="ECO:0000313" key="1">
    <source>
        <dbReference type="EMBL" id="KAL0313236.1"/>
    </source>
</evidence>
<accession>A0AAW2L4R5</accession>
<proteinExistence type="predicted"/>
<reference evidence="1" key="1">
    <citation type="submission" date="2020-06" db="EMBL/GenBank/DDBJ databases">
        <authorList>
            <person name="Li T."/>
            <person name="Hu X."/>
            <person name="Zhang T."/>
            <person name="Song X."/>
            <person name="Zhang H."/>
            <person name="Dai N."/>
            <person name="Sheng W."/>
            <person name="Hou X."/>
            <person name="Wei L."/>
        </authorList>
    </citation>
    <scope>NUCLEOTIDE SEQUENCE</scope>
    <source>
        <strain evidence="1">G02</strain>
        <tissue evidence="1">Leaf</tissue>
    </source>
</reference>
<comment type="caution">
    <text evidence="1">The sequence shown here is derived from an EMBL/GenBank/DDBJ whole genome shotgun (WGS) entry which is preliminary data.</text>
</comment>